<dbReference type="InterPro" id="IPR001943">
    <property type="entry name" value="UVR_dom"/>
</dbReference>
<evidence type="ECO:0000256" key="3">
    <source>
        <dbReference type="ARBA" id="ARBA00022769"/>
    </source>
</evidence>
<name>A0A1F4UL31_UNCKA</name>
<comment type="caution">
    <text evidence="9">The sequence shown here is derived from an EMBL/GenBank/DDBJ whole genome shotgun (WGS) entry which is preliminary data.</text>
</comment>
<dbReference type="InterPro" id="IPR035901">
    <property type="entry name" value="GIY-YIG_endonuc_sf"/>
</dbReference>
<keyword evidence="5" id="KW-0234">DNA repair</keyword>
<accession>A0A1F4UL31</accession>
<evidence type="ECO:0000259" key="7">
    <source>
        <dbReference type="PROSITE" id="PS50164"/>
    </source>
</evidence>
<dbReference type="Pfam" id="PF01541">
    <property type="entry name" value="GIY-YIG"/>
    <property type="match status" value="1"/>
</dbReference>
<dbReference type="AlphaFoldDB" id="A0A1F4UL31"/>
<feature type="domain" description="UvrC family homology region profile" evidence="8">
    <location>
        <begin position="278"/>
        <end position="377"/>
    </location>
</feature>
<dbReference type="PROSITE" id="PS50151">
    <property type="entry name" value="UVR"/>
    <property type="match status" value="1"/>
</dbReference>
<dbReference type="GO" id="GO:0009380">
    <property type="term" value="C:excinuclease repair complex"/>
    <property type="evidence" value="ECO:0007669"/>
    <property type="project" value="TreeGrafter"/>
</dbReference>
<reference evidence="9 10" key="1">
    <citation type="journal article" date="2016" name="Nat. Commun.">
        <title>Thousands of microbial genomes shed light on interconnected biogeochemical processes in an aquifer system.</title>
        <authorList>
            <person name="Anantharaman K."/>
            <person name="Brown C.T."/>
            <person name="Hug L.A."/>
            <person name="Sharon I."/>
            <person name="Castelle C.J."/>
            <person name="Probst A.J."/>
            <person name="Thomas B.C."/>
            <person name="Singh A."/>
            <person name="Wilkins M.J."/>
            <person name="Karaoz U."/>
            <person name="Brodie E.L."/>
            <person name="Williams K.H."/>
            <person name="Hubbard S.S."/>
            <person name="Banfield J.F."/>
        </authorList>
    </citation>
    <scope>NUCLEOTIDE SEQUENCE [LARGE SCALE GENOMIC DNA]</scope>
</reference>
<keyword evidence="3" id="KW-0228">DNA excision</keyword>
<keyword evidence="2" id="KW-0227">DNA damage</keyword>
<dbReference type="InterPro" id="IPR047296">
    <property type="entry name" value="GIY-YIG_UvrC_Cho"/>
</dbReference>
<dbReference type="InterPro" id="IPR036876">
    <property type="entry name" value="UVR_dom_sf"/>
</dbReference>
<dbReference type="Gene3D" id="3.40.1440.10">
    <property type="entry name" value="GIY-YIG endonuclease"/>
    <property type="match status" value="1"/>
</dbReference>
<evidence type="ECO:0000256" key="5">
    <source>
        <dbReference type="ARBA" id="ARBA00023204"/>
    </source>
</evidence>
<feature type="domain" description="GIY-YIG" evidence="7">
    <location>
        <begin position="14"/>
        <end position="93"/>
    </location>
</feature>
<dbReference type="InterPro" id="IPR038476">
    <property type="entry name" value="UvrC_RNase_H_dom_sf"/>
</dbReference>
<evidence type="ECO:0000256" key="2">
    <source>
        <dbReference type="ARBA" id="ARBA00022763"/>
    </source>
</evidence>
<evidence type="ECO:0000259" key="6">
    <source>
        <dbReference type="PROSITE" id="PS50151"/>
    </source>
</evidence>
<evidence type="ECO:0000256" key="4">
    <source>
        <dbReference type="ARBA" id="ARBA00022881"/>
    </source>
</evidence>
<dbReference type="SUPFAM" id="SSF82771">
    <property type="entry name" value="GIY-YIG endonuclease"/>
    <property type="match status" value="1"/>
</dbReference>
<gene>
    <name evidence="9" type="ORF">A2V49_00985</name>
</gene>
<evidence type="ECO:0000259" key="8">
    <source>
        <dbReference type="PROSITE" id="PS50165"/>
    </source>
</evidence>
<dbReference type="PANTHER" id="PTHR30562:SF1">
    <property type="entry name" value="UVRABC SYSTEM PROTEIN C"/>
    <property type="match status" value="1"/>
</dbReference>
<dbReference type="Proteomes" id="UP000178615">
    <property type="component" value="Unassembled WGS sequence"/>
</dbReference>
<dbReference type="CDD" id="cd10434">
    <property type="entry name" value="GIY-YIG_UvrC_Cho"/>
    <property type="match status" value="1"/>
</dbReference>
<dbReference type="EMBL" id="MEUV01000027">
    <property type="protein sequence ID" value="OGC45562.1"/>
    <property type="molecule type" value="Genomic_DNA"/>
</dbReference>
<dbReference type="InterPro" id="IPR000305">
    <property type="entry name" value="GIY-YIG_endonuc"/>
</dbReference>
<evidence type="ECO:0000313" key="9">
    <source>
        <dbReference type="EMBL" id="OGC45562.1"/>
    </source>
</evidence>
<dbReference type="FunFam" id="3.40.1440.10:FF:000001">
    <property type="entry name" value="UvrABC system protein C"/>
    <property type="match status" value="1"/>
</dbReference>
<dbReference type="Pfam" id="PF02151">
    <property type="entry name" value="UVR"/>
    <property type="match status" value="1"/>
</dbReference>
<dbReference type="SMART" id="SM00465">
    <property type="entry name" value="GIYc"/>
    <property type="match status" value="1"/>
</dbReference>
<dbReference type="InterPro" id="IPR050066">
    <property type="entry name" value="UvrABC_protein_C"/>
</dbReference>
<proteinExistence type="predicted"/>
<evidence type="ECO:0000256" key="1">
    <source>
        <dbReference type="ARBA" id="ARBA00022490"/>
    </source>
</evidence>
<evidence type="ECO:0000313" key="10">
    <source>
        <dbReference type="Proteomes" id="UP000178615"/>
    </source>
</evidence>
<dbReference type="PROSITE" id="PS50164">
    <property type="entry name" value="GIY_YIG"/>
    <property type="match status" value="1"/>
</dbReference>
<organism evidence="9 10">
    <name type="scientific">candidate division WWE3 bacterium RBG_19FT_COMBO_34_6</name>
    <dbReference type="NCBI Taxonomy" id="1802612"/>
    <lineage>
        <taxon>Bacteria</taxon>
        <taxon>Katanobacteria</taxon>
    </lineage>
</organism>
<evidence type="ECO:0008006" key="11">
    <source>
        <dbReference type="Google" id="ProtNLM"/>
    </source>
</evidence>
<keyword evidence="4" id="KW-0267">Excision nuclease</keyword>
<dbReference type="PANTHER" id="PTHR30562">
    <property type="entry name" value="UVRC/OXIDOREDUCTASE"/>
    <property type="match status" value="1"/>
</dbReference>
<dbReference type="PROSITE" id="PS50165">
    <property type="entry name" value="UVRC"/>
    <property type="match status" value="1"/>
</dbReference>
<dbReference type="InterPro" id="IPR001162">
    <property type="entry name" value="UvrC_RNase_H_dom"/>
</dbReference>
<dbReference type="Gene3D" id="3.30.420.340">
    <property type="entry name" value="UvrC, RNAse H endonuclease domain"/>
    <property type="match status" value="1"/>
</dbReference>
<keyword evidence="1" id="KW-0963">Cytoplasm</keyword>
<dbReference type="SUPFAM" id="SSF46600">
    <property type="entry name" value="C-terminal UvrC-binding domain of UvrB"/>
    <property type="match status" value="1"/>
</dbReference>
<protein>
    <recommendedName>
        <fullName evidence="11">Excinuclease ABC subunit C</fullName>
    </recommendedName>
</protein>
<feature type="domain" description="UVR" evidence="6">
    <location>
        <begin position="212"/>
        <end position="247"/>
    </location>
</feature>
<dbReference type="GO" id="GO:0009381">
    <property type="term" value="F:excinuclease ABC activity"/>
    <property type="evidence" value="ECO:0007669"/>
    <property type="project" value="InterPro"/>
</dbReference>
<dbReference type="Pfam" id="PF08459">
    <property type="entry name" value="UvrC_RNaseH_dom"/>
    <property type="match status" value="1"/>
</dbReference>
<dbReference type="GO" id="GO:0006289">
    <property type="term" value="P:nucleotide-excision repair"/>
    <property type="evidence" value="ECO:0007669"/>
    <property type="project" value="InterPro"/>
</dbReference>
<sequence>MNKKLKHTVDALPRTPGVYLFKDSSSDIIYIGKAINLKHRVGSYFIKNFNKDSKTQLLVSNIFSLDFILTESEIEALILEAELIKKYKPKFNILQKDDKSYLFIVIRNEKDRLLTKIPKVFTARKPDLIAKDVVFGPYPNGTTAKSLLKTVRSIFPFRDCSVNKYKRYLGINRPCLYGHLGLCPAPCTQGTDIKIYIDNIRRLKKFLKGKSQVVTQEYKRQMDRASNELNFEEAMHYRNLINKINYVRANFKSAQSYMDNPKLIYDLAEESLAKIVKNIEILSAPPQRIECYDISNLSGKEAVGSMTVAIDGMIDKSQYRRFRIKYKDEPDDYYMLEEVLTRRLLREMSGDKKQWGRPDLIILDGGKGQLSSGLKVLKKLKIKIPIIGLAKRNETIFYKYTNDFIEKNISKDDPGLKLIINLRDEAHRFAKNYHTHLRLKKIQV</sequence>